<feature type="compositionally biased region" description="Low complexity" evidence="1">
    <location>
        <begin position="697"/>
        <end position="709"/>
    </location>
</feature>
<proteinExistence type="predicted"/>
<feature type="region of interest" description="Disordered" evidence="1">
    <location>
        <begin position="697"/>
        <end position="717"/>
    </location>
</feature>
<evidence type="ECO:0008006" key="6">
    <source>
        <dbReference type="Google" id="ProtNLM"/>
    </source>
</evidence>
<name>A0A9P0B231_BRAAE</name>
<evidence type="ECO:0000256" key="1">
    <source>
        <dbReference type="SAM" id="MobiDB-lite"/>
    </source>
</evidence>
<dbReference type="SUPFAM" id="SSF52540">
    <property type="entry name" value="P-loop containing nucleoside triphosphate hydrolases"/>
    <property type="match status" value="1"/>
</dbReference>
<dbReference type="InterPro" id="IPR027417">
    <property type="entry name" value="P-loop_NTPase"/>
</dbReference>
<evidence type="ECO:0000313" key="5">
    <source>
        <dbReference type="Proteomes" id="UP001154078"/>
    </source>
</evidence>
<reference evidence="4" key="1">
    <citation type="submission" date="2021-12" db="EMBL/GenBank/DDBJ databases">
        <authorList>
            <person name="King R."/>
        </authorList>
    </citation>
    <scope>NUCLEOTIDE SEQUENCE</scope>
</reference>
<dbReference type="SMART" id="SM00463">
    <property type="entry name" value="SMR"/>
    <property type="match status" value="1"/>
</dbReference>
<dbReference type="InterPro" id="IPR036063">
    <property type="entry name" value="Smr_dom_sf"/>
</dbReference>
<dbReference type="Gene3D" id="3.30.1370.110">
    <property type="match status" value="1"/>
</dbReference>
<dbReference type="Pfam" id="PF01713">
    <property type="entry name" value="Smr"/>
    <property type="match status" value="1"/>
</dbReference>
<dbReference type="Gene3D" id="3.40.50.300">
    <property type="entry name" value="P-loop containing nucleotide triphosphate hydrolases"/>
    <property type="match status" value="1"/>
</dbReference>
<dbReference type="AlphaFoldDB" id="A0A9P0B231"/>
<accession>A0A9P0B231</accession>
<evidence type="ECO:0000313" key="4">
    <source>
        <dbReference type="EMBL" id="CAH0553806.1"/>
    </source>
</evidence>
<dbReference type="Pfam" id="PF13671">
    <property type="entry name" value="AAA_33"/>
    <property type="match status" value="1"/>
</dbReference>
<protein>
    <recommendedName>
        <fullName evidence="6">NEDD4-binding protein 2</fullName>
    </recommendedName>
</protein>
<evidence type="ECO:0000259" key="2">
    <source>
        <dbReference type="PROSITE" id="PS50828"/>
    </source>
</evidence>
<dbReference type="GO" id="GO:0005634">
    <property type="term" value="C:nucleus"/>
    <property type="evidence" value="ECO:0007669"/>
    <property type="project" value="TreeGrafter"/>
</dbReference>
<feature type="domain" description="Smr" evidence="2">
    <location>
        <begin position="889"/>
        <end position="969"/>
    </location>
</feature>
<organism evidence="4 5">
    <name type="scientific">Brassicogethes aeneus</name>
    <name type="common">Rape pollen beetle</name>
    <name type="synonym">Meligethes aeneus</name>
    <dbReference type="NCBI Taxonomy" id="1431903"/>
    <lineage>
        <taxon>Eukaryota</taxon>
        <taxon>Metazoa</taxon>
        <taxon>Ecdysozoa</taxon>
        <taxon>Arthropoda</taxon>
        <taxon>Hexapoda</taxon>
        <taxon>Insecta</taxon>
        <taxon>Pterygota</taxon>
        <taxon>Neoptera</taxon>
        <taxon>Endopterygota</taxon>
        <taxon>Coleoptera</taxon>
        <taxon>Polyphaga</taxon>
        <taxon>Cucujiformia</taxon>
        <taxon>Nitidulidae</taxon>
        <taxon>Meligethinae</taxon>
        <taxon>Brassicogethes</taxon>
    </lineage>
</organism>
<dbReference type="CDD" id="cd14279">
    <property type="entry name" value="CUE"/>
    <property type="match status" value="1"/>
</dbReference>
<sequence length="980" mass="111338">MATSTDIKPQVLNQLNELFGNVLSLEIIESVALGYNFDVQKSSNKLLEMSMSFSGNSTGNNVMSTLNKPYGSTGAICKSKSKKCIEIEKTIEDIQQGLKVLVILRGLPGSGKTHLARHILSSTIGEQTNGHLHVLSTDDYFYKHGRYVFDANKLSEAHGWNHNRAFKAMSKGVSPVIIDNTNKQMWEMKPYAGMGTDFGYILRILEPDTHWCFNEKELAKRNLHNVSKQRISELIDRFEKNVTTQKLMAVYNLKYERLKPPQFRQIPPVARPNNFSNNAKQTINKSQSVSALNNDFHRQRNVAIETINLMDFNDATQTRSQEFTLENWDNDPVDQILMWKQEPQNNDKVLKPHNVQDTTVPNGLYYPDDAQPEQVDLENAWGISEKALLSWDIVSPLPNHTVMLHNHPQTVTEKPATTTDASCGTELNFAQENVRILKAVNRDINANTPVRTYGIPKKIMTDKSCLTEGLLDEDDDIAKLMSMFPDVARKHLIYLYRNCRGDVVWTTEMILDSKDDLSSWLEQEEIEAVNLIPDPPAPEAKISTYDAPENKQKKRFVQSDELKTKLFNSIDHTPVKKRKEPTPSTSKIETCPTQSGEVIMIDSDIEFDELELDDKSDCGSETVELNLGLGFVEQLENKFGDPNMAYPKGFLPVVQVPKDLARQLYTFYIESVFQQMDAQNEVLDSLVKEDEELARQLQEQEQNNQQPQAVSDESLHFSGQWGSLTPDTLADKLTKMKLAQTFPKLDAHLLMEIYNAHDKNYQDTVEILLASAGEGNVVGSREEVKQPPINDAIVKEMKEAQALSPACEEDSEERFDAVHYRDEANKHLQRRKELIQRAQVYHQKGMNEVAQFYSNLAAQQTQRYDKANNLAAATFLNEHSNRLQDFNTIDLHFLYVKEAVEALDQFLDKNINLLQGSNKQSEYLHIITGRGKRSINGVSKIKPAVIARLKKRHLRFNQLNPGLLKVKISQLSLVTNDVSQ</sequence>
<dbReference type="Proteomes" id="UP001154078">
    <property type="component" value="Chromosome 3"/>
</dbReference>
<dbReference type="PANTHER" id="PTHR46535">
    <property type="entry name" value="NEDD4-BINDING PROTEIN 2"/>
    <property type="match status" value="1"/>
</dbReference>
<dbReference type="GO" id="GO:0004519">
    <property type="term" value="F:endonuclease activity"/>
    <property type="evidence" value="ECO:0007669"/>
    <property type="project" value="TreeGrafter"/>
</dbReference>
<dbReference type="InterPro" id="IPR052772">
    <property type="entry name" value="Endo/PolyKinase_Domain-Protein"/>
</dbReference>
<feature type="domain" description="CUE" evidence="3">
    <location>
        <begin position="472"/>
        <end position="515"/>
    </location>
</feature>
<dbReference type="InterPro" id="IPR002625">
    <property type="entry name" value="Smr_dom"/>
</dbReference>
<dbReference type="PANTHER" id="PTHR46535:SF1">
    <property type="entry name" value="NEDD4-BINDING PROTEIN 2"/>
    <property type="match status" value="1"/>
</dbReference>
<dbReference type="EMBL" id="OV121134">
    <property type="protein sequence ID" value="CAH0553806.1"/>
    <property type="molecule type" value="Genomic_DNA"/>
</dbReference>
<evidence type="ECO:0000259" key="3">
    <source>
        <dbReference type="PROSITE" id="PS51140"/>
    </source>
</evidence>
<dbReference type="GO" id="GO:0043130">
    <property type="term" value="F:ubiquitin binding"/>
    <property type="evidence" value="ECO:0007669"/>
    <property type="project" value="InterPro"/>
</dbReference>
<dbReference type="SMART" id="SM01162">
    <property type="entry name" value="DUF1771"/>
    <property type="match status" value="1"/>
</dbReference>
<dbReference type="InterPro" id="IPR003892">
    <property type="entry name" value="CUE"/>
</dbReference>
<dbReference type="PROSITE" id="PS50828">
    <property type="entry name" value="SMR"/>
    <property type="match status" value="1"/>
</dbReference>
<keyword evidence="5" id="KW-1185">Reference proteome</keyword>
<dbReference type="OrthoDB" id="3231855at2759"/>
<dbReference type="Pfam" id="PF08590">
    <property type="entry name" value="DUF1771"/>
    <property type="match status" value="1"/>
</dbReference>
<dbReference type="InterPro" id="IPR013899">
    <property type="entry name" value="DUF1771"/>
</dbReference>
<gene>
    <name evidence="4" type="ORF">MELIAE_LOCUS5710</name>
</gene>
<dbReference type="SUPFAM" id="SSF160443">
    <property type="entry name" value="SMR domain-like"/>
    <property type="match status" value="1"/>
</dbReference>
<dbReference type="PROSITE" id="PS51140">
    <property type="entry name" value="CUE"/>
    <property type="match status" value="1"/>
</dbReference>